<feature type="non-terminal residue" evidence="2">
    <location>
        <position position="127"/>
    </location>
</feature>
<gene>
    <name evidence="2" type="ORF">CSA56_00055</name>
</gene>
<evidence type="ECO:0000313" key="3">
    <source>
        <dbReference type="Proteomes" id="UP000230821"/>
    </source>
</evidence>
<feature type="transmembrane region" description="Helical" evidence="1">
    <location>
        <begin position="79"/>
        <end position="98"/>
    </location>
</feature>
<organism evidence="2 3">
    <name type="scientific">candidate division KSB3 bacterium</name>
    <dbReference type="NCBI Taxonomy" id="2044937"/>
    <lineage>
        <taxon>Bacteria</taxon>
        <taxon>candidate division KSB3</taxon>
    </lineage>
</organism>
<protein>
    <submittedName>
        <fullName evidence="2">Uncharacterized protein</fullName>
    </submittedName>
</protein>
<feature type="transmembrane region" description="Helical" evidence="1">
    <location>
        <begin position="104"/>
        <end position="122"/>
    </location>
</feature>
<keyword evidence="1" id="KW-1133">Transmembrane helix</keyword>
<feature type="transmembrane region" description="Helical" evidence="1">
    <location>
        <begin position="45"/>
        <end position="67"/>
    </location>
</feature>
<proteinExistence type="predicted"/>
<evidence type="ECO:0000256" key="1">
    <source>
        <dbReference type="SAM" id="Phobius"/>
    </source>
</evidence>
<reference evidence="2 3" key="1">
    <citation type="submission" date="2017-10" db="EMBL/GenBank/DDBJ databases">
        <title>Novel microbial diversity and functional potential in the marine mammal oral microbiome.</title>
        <authorList>
            <person name="Dudek N.K."/>
            <person name="Sun C.L."/>
            <person name="Burstein D."/>
            <person name="Kantor R.S."/>
            <person name="Aliaga Goltsman D.S."/>
            <person name="Bik E.M."/>
            <person name="Thomas B.C."/>
            <person name="Banfield J.F."/>
            <person name="Relman D.A."/>
        </authorList>
    </citation>
    <scope>NUCLEOTIDE SEQUENCE [LARGE SCALE GENOMIC DNA]</scope>
    <source>
        <strain evidence="2">DOLJORAL78_47_16</strain>
    </source>
</reference>
<keyword evidence="1" id="KW-0472">Membrane</keyword>
<sequence>MKVVGVLGGVVVVIKAFYTLRQGLPEIPPVLLKGAGSFLGAFSRLFVELFLLSLPYLWQPVALYLLIALFLKHFLWRKFWCLVGVAWFLLLFITALQHAGWKEYRMLPLLMVQGYLFLLWLMPREIW</sequence>
<name>A0A2G6KLN2_9BACT</name>
<dbReference type="AlphaFoldDB" id="A0A2G6KLN2"/>
<dbReference type="EMBL" id="PDSK01000003">
    <property type="protein sequence ID" value="PIE36561.1"/>
    <property type="molecule type" value="Genomic_DNA"/>
</dbReference>
<evidence type="ECO:0000313" key="2">
    <source>
        <dbReference type="EMBL" id="PIE36561.1"/>
    </source>
</evidence>
<comment type="caution">
    <text evidence="2">The sequence shown here is derived from an EMBL/GenBank/DDBJ whole genome shotgun (WGS) entry which is preliminary data.</text>
</comment>
<accession>A0A2G6KLN2</accession>
<keyword evidence="1" id="KW-0812">Transmembrane</keyword>
<dbReference type="Proteomes" id="UP000230821">
    <property type="component" value="Unassembled WGS sequence"/>
</dbReference>